<dbReference type="AlphaFoldDB" id="A0A1E3A0A5"/>
<name>A0A1E3A0A5_9FIRM</name>
<comment type="caution">
    <text evidence="1">The sequence shown here is derived from an EMBL/GenBank/DDBJ whole genome shotgun (WGS) entry which is preliminary data.</text>
</comment>
<gene>
    <name evidence="1" type="ORF">BEH84_06326</name>
</gene>
<evidence type="ECO:0000313" key="2">
    <source>
        <dbReference type="Proteomes" id="UP000095003"/>
    </source>
</evidence>
<dbReference type="Proteomes" id="UP000095003">
    <property type="component" value="Unassembled WGS sequence"/>
</dbReference>
<organism evidence="1 2">
    <name type="scientific">Eisenbergiella tayi</name>
    <dbReference type="NCBI Taxonomy" id="1432052"/>
    <lineage>
        <taxon>Bacteria</taxon>
        <taxon>Bacillati</taxon>
        <taxon>Bacillota</taxon>
        <taxon>Clostridia</taxon>
        <taxon>Lachnospirales</taxon>
        <taxon>Lachnospiraceae</taxon>
        <taxon>Eisenbergiella</taxon>
    </lineage>
</organism>
<accession>A0A1E3A0A5</accession>
<dbReference type="RefSeq" id="WP_069159524.1">
    <property type="nucleotide sequence ID" value="NZ_JBKXXQ010000005.1"/>
</dbReference>
<evidence type="ECO:0000313" key="1">
    <source>
        <dbReference type="EMBL" id="ODM02183.1"/>
    </source>
</evidence>
<sequence>MTLHDLCMYSMNDFEKQVWDNLIADIKNRIFEADIPDVPLNIIEHQVDNNTAICIPYQRYKGYHRMEGFYDIAMGDRGGENELLLTKDGEKAKNHLLEDIAHDISFEYTISTPEYKAGLNIPINERDPRDDYRKDWFALLLQIEKRVLKYEEFRAEIIKYEKCMNHHFKSQFWVFDENSMEFWYNEGETSSAVKL</sequence>
<protein>
    <submittedName>
        <fullName evidence="1">Uncharacterized protein</fullName>
    </submittedName>
</protein>
<reference evidence="1 2" key="1">
    <citation type="submission" date="2016-07" db="EMBL/GenBank/DDBJ databases">
        <title>Characterization of isolates of Eisenbergiella tayi derived from blood cultures, using whole genome sequencing.</title>
        <authorList>
            <person name="Burdz T."/>
            <person name="Wiebe D."/>
            <person name="Huynh C."/>
            <person name="Bernard K."/>
        </authorList>
    </citation>
    <scope>NUCLEOTIDE SEQUENCE [LARGE SCALE GENOMIC DNA]</scope>
    <source>
        <strain evidence="1 2">NML 120489</strain>
    </source>
</reference>
<dbReference type="EMBL" id="MCGI01000010">
    <property type="protein sequence ID" value="ODM02183.1"/>
    <property type="molecule type" value="Genomic_DNA"/>
</dbReference>
<dbReference type="GeneID" id="93304307"/>
<proteinExistence type="predicted"/>